<comment type="pathway">
    <text evidence="1">Amino-acid biosynthesis; L-histidine biosynthesis; L-histidine from 5-phospho-alpha-D-ribose 1-diphosphate: step 5/9.</text>
</comment>
<name>A0A927AZ79_9BACT</name>
<protein>
    <recommendedName>
        <fullName evidence="4">imidazole glycerol-phosphate synthase</fullName>
        <ecNumber evidence="4">4.3.2.10</ecNumber>
    </recommendedName>
    <alternativeName>
        <fullName evidence="9">IGP synthase cyclase subunit</fullName>
    </alternativeName>
</protein>
<dbReference type="AlphaFoldDB" id="A0A927AZ79"/>
<evidence type="ECO:0000256" key="10">
    <source>
        <dbReference type="ARBA" id="ARBA00047838"/>
    </source>
</evidence>
<dbReference type="CDD" id="cd04731">
    <property type="entry name" value="HisF"/>
    <property type="match status" value="1"/>
</dbReference>
<dbReference type="GO" id="GO:0016829">
    <property type="term" value="F:lyase activity"/>
    <property type="evidence" value="ECO:0007669"/>
    <property type="project" value="UniProtKB-KW"/>
</dbReference>
<comment type="catalytic activity">
    <reaction evidence="10">
        <text>5-[(5-phospho-1-deoxy-D-ribulos-1-ylimino)methylamino]-1-(5-phospho-beta-D-ribosyl)imidazole-4-carboxamide + L-glutamine = D-erythro-1-(imidazol-4-yl)glycerol 3-phosphate + 5-amino-1-(5-phospho-beta-D-ribosyl)imidazole-4-carboxamide + L-glutamate + H(+)</text>
        <dbReference type="Rhea" id="RHEA:24793"/>
        <dbReference type="ChEBI" id="CHEBI:15378"/>
        <dbReference type="ChEBI" id="CHEBI:29985"/>
        <dbReference type="ChEBI" id="CHEBI:58278"/>
        <dbReference type="ChEBI" id="CHEBI:58359"/>
        <dbReference type="ChEBI" id="CHEBI:58475"/>
        <dbReference type="ChEBI" id="CHEBI:58525"/>
        <dbReference type="EC" id="4.3.2.10"/>
    </reaction>
</comment>
<evidence type="ECO:0000256" key="11">
    <source>
        <dbReference type="RuleBase" id="RU003657"/>
    </source>
</evidence>
<dbReference type="EC" id="4.3.2.10" evidence="4"/>
<dbReference type="InterPro" id="IPR004651">
    <property type="entry name" value="HisF"/>
</dbReference>
<evidence type="ECO:0000313" key="12">
    <source>
        <dbReference type="EMBL" id="MBD2752585.1"/>
    </source>
</evidence>
<proteinExistence type="inferred from homology"/>
<dbReference type="InterPro" id="IPR011060">
    <property type="entry name" value="RibuloseP-bd_barrel"/>
</dbReference>
<keyword evidence="5 11" id="KW-0028">Amino-acid biosynthesis</keyword>
<organism evidence="12 13">
    <name type="scientific">Spirosoma validum</name>
    <dbReference type="NCBI Taxonomy" id="2771355"/>
    <lineage>
        <taxon>Bacteria</taxon>
        <taxon>Pseudomonadati</taxon>
        <taxon>Bacteroidota</taxon>
        <taxon>Cytophagia</taxon>
        <taxon>Cytophagales</taxon>
        <taxon>Cytophagaceae</taxon>
        <taxon>Spirosoma</taxon>
    </lineage>
</organism>
<dbReference type="InterPro" id="IPR006062">
    <property type="entry name" value="His_biosynth"/>
</dbReference>
<dbReference type="EMBL" id="JACXAA010000002">
    <property type="protein sequence ID" value="MBD2752585.1"/>
    <property type="molecule type" value="Genomic_DNA"/>
</dbReference>
<evidence type="ECO:0000256" key="5">
    <source>
        <dbReference type="ARBA" id="ARBA00022605"/>
    </source>
</evidence>
<comment type="subunit">
    <text evidence="3">Heterodimer of HisH and HisF.</text>
</comment>
<dbReference type="PANTHER" id="PTHR21235">
    <property type="entry name" value="IMIDAZOLE GLYCEROL PHOSPHATE SYNTHASE SUBUNIT HISF/H IGP SYNTHASE SUBUNIT HISF/H"/>
    <property type="match status" value="1"/>
</dbReference>
<evidence type="ECO:0000256" key="8">
    <source>
        <dbReference type="ARBA" id="ARBA00025475"/>
    </source>
</evidence>
<evidence type="ECO:0000256" key="3">
    <source>
        <dbReference type="ARBA" id="ARBA00011152"/>
    </source>
</evidence>
<dbReference type="InterPro" id="IPR013785">
    <property type="entry name" value="Aldolase_TIM"/>
</dbReference>
<dbReference type="PANTHER" id="PTHR21235:SF2">
    <property type="entry name" value="IMIDAZOLE GLYCEROL PHOSPHATE SYNTHASE HISHF"/>
    <property type="match status" value="1"/>
</dbReference>
<accession>A0A927AZ79</accession>
<dbReference type="NCBIfam" id="NF038364">
    <property type="entry name" value="AglZ_HisF2_fam"/>
    <property type="match status" value="1"/>
</dbReference>
<dbReference type="Gene3D" id="3.20.20.70">
    <property type="entry name" value="Aldolase class I"/>
    <property type="match status" value="1"/>
</dbReference>
<dbReference type="GO" id="GO:0000107">
    <property type="term" value="F:imidazoleglycerol-phosphate synthase activity"/>
    <property type="evidence" value="ECO:0007669"/>
    <property type="project" value="InterPro"/>
</dbReference>
<evidence type="ECO:0000256" key="1">
    <source>
        <dbReference type="ARBA" id="ARBA00005091"/>
    </source>
</evidence>
<dbReference type="SUPFAM" id="SSF51366">
    <property type="entry name" value="Ribulose-phoshate binding barrel"/>
    <property type="match status" value="1"/>
</dbReference>
<evidence type="ECO:0000256" key="7">
    <source>
        <dbReference type="ARBA" id="ARBA00023239"/>
    </source>
</evidence>
<dbReference type="InterPro" id="IPR050064">
    <property type="entry name" value="IGPS_HisA/HisF"/>
</dbReference>
<comment type="function">
    <text evidence="8">IGPS catalyzes the conversion of PRFAR and glutamine to IGP, AICAR and glutamate. The HisF subunit catalyzes the cyclization activity that produces IGP and AICAR from PRFAR using the ammonia provided by the HisH subunit.</text>
</comment>
<dbReference type="GO" id="GO:0000105">
    <property type="term" value="P:L-histidine biosynthetic process"/>
    <property type="evidence" value="ECO:0007669"/>
    <property type="project" value="UniProtKB-KW"/>
</dbReference>
<keyword evidence="6 11" id="KW-0368">Histidine biosynthesis</keyword>
<evidence type="ECO:0000256" key="6">
    <source>
        <dbReference type="ARBA" id="ARBA00023102"/>
    </source>
</evidence>
<dbReference type="Proteomes" id="UP000653797">
    <property type="component" value="Unassembled WGS sequence"/>
</dbReference>
<sequence length="255" mass="27328">MFRPRVIPLLLLRNKGLVKSVRFRNYTYIGDPINAVRIFNNLKADELVLLDILATKEKRCIDLDVVRQVGDEANMPVAAGGGIQTIQQIKNCIHAGAEKVVINSSAIRTPDFIKAASGEFGNSTIVVAMDVKKNFFGKQYVYADGGSRSTGLDPVDWAQQLEANGAGELLVTSIDHDGMMQGYDLALIRKLSAVVEIPVIAAGGAGCLADLKAATVTAHASAVAAGSLFVYHGPRKAVLVNYPTNDTLRTLFSPS</sequence>
<comment type="similarity">
    <text evidence="2 11">Belongs to the HisA/HisF family.</text>
</comment>
<evidence type="ECO:0000256" key="4">
    <source>
        <dbReference type="ARBA" id="ARBA00012809"/>
    </source>
</evidence>
<comment type="caution">
    <text evidence="12">The sequence shown here is derived from an EMBL/GenBank/DDBJ whole genome shotgun (WGS) entry which is preliminary data.</text>
</comment>
<evidence type="ECO:0000313" key="13">
    <source>
        <dbReference type="Proteomes" id="UP000653797"/>
    </source>
</evidence>
<evidence type="ECO:0000256" key="9">
    <source>
        <dbReference type="ARBA" id="ARBA00030264"/>
    </source>
</evidence>
<evidence type="ECO:0000256" key="2">
    <source>
        <dbReference type="ARBA" id="ARBA00009667"/>
    </source>
</evidence>
<dbReference type="Pfam" id="PF00977">
    <property type="entry name" value="His_biosynth"/>
    <property type="match status" value="1"/>
</dbReference>
<keyword evidence="7 12" id="KW-0456">Lyase</keyword>
<keyword evidence="13" id="KW-1185">Reference proteome</keyword>
<gene>
    <name evidence="12" type="primary">hisF</name>
    <name evidence="12" type="ORF">IC230_06780</name>
</gene>
<reference evidence="12" key="1">
    <citation type="submission" date="2020-09" db="EMBL/GenBank/DDBJ databases">
        <authorList>
            <person name="Kim M.K."/>
        </authorList>
    </citation>
    <scope>NUCLEOTIDE SEQUENCE</scope>
    <source>
        <strain evidence="12">BT704</strain>
    </source>
</reference>
<dbReference type="RefSeq" id="WP_191038217.1">
    <property type="nucleotide sequence ID" value="NZ_JACXAA010000002.1"/>
</dbReference>